<keyword evidence="1" id="KW-1133">Transmembrane helix</keyword>
<dbReference type="Pfam" id="PF00892">
    <property type="entry name" value="EamA"/>
    <property type="match status" value="2"/>
</dbReference>
<name>A0A0T7H1U9_NEOGA</name>
<feature type="transmembrane region" description="Helical" evidence="1">
    <location>
        <begin position="24"/>
        <end position="43"/>
    </location>
</feature>
<dbReference type="InterPro" id="IPR037185">
    <property type="entry name" value="EmrE-like"/>
</dbReference>
<dbReference type="GO" id="GO:0016020">
    <property type="term" value="C:membrane"/>
    <property type="evidence" value="ECO:0007669"/>
    <property type="project" value="InterPro"/>
</dbReference>
<feature type="transmembrane region" description="Helical" evidence="1">
    <location>
        <begin position="236"/>
        <end position="254"/>
    </location>
</feature>
<reference evidence="5 6" key="1">
    <citation type="submission" date="2014-08" db="EMBL/GenBank/DDBJ databases">
        <authorList>
            <person name="Chen Y.-H."/>
        </authorList>
    </citation>
    <scope>NUCLEOTIDE SEQUENCE [LARGE SCALE GENOMIC DNA]</scope>
</reference>
<proteinExistence type="predicted"/>
<evidence type="ECO:0000313" key="6">
    <source>
        <dbReference type="Proteomes" id="UP000046176"/>
    </source>
</evidence>
<feature type="transmembrane region" description="Helical" evidence="1">
    <location>
        <begin position="112"/>
        <end position="134"/>
    </location>
</feature>
<feature type="domain" description="EamA" evidence="2">
    <location>
        <begin position="1"/>
        <end position="123"/>
    </location>
</feature>
<dbReference type="AlphaFoldDB" id="A0A0T7H1U9"/>
<accession>A0A0T7H1U9</accession>
<evidence type="ECO:0000259" key="2">
    <source>
        <dbReference type="Pfam" id="PF00892"/>
    </source>
</evidence>
<dbReference type="EMBL" id="CCRK01000016">
    <property type="protein sequence ID" value="CDZ53515.1"/>
    <property type="molecule type" value="Genomic_DNA"/>
</dbReference>
<keyword evidence="1" id="KW-0472">Membrane</keyword>
<feature type="transmembrane region" description="Helical" evidence="1">
    <location>
        <begin position="171"/>
        <end position="191"/>
    </location>
</feature>
<evidence type="ECO:0000256" key="1">
    <source>
        <dbReference type="SAM" id="Phobius"/>
    </source>
</evidence>
<dbReference type="Proteomes" id="UP000039660">
    <property type="component" value="Unassembled WGS sequence"/>
</dbReference>
<evidence type="ECO:0000313" key="4">
    <source>
        <dbReference type="EMBL" id="CDZ53515.1"/>
    </source>
</evidence>
<gene>
    <name evidence="3" type="ORF">NGAL_HAMBI1145_57370</name>
    <name evidence="4" type="ORF">NGAL_HAMBI1189_50320</name>
</gene>
<feature type="transmembrane region" description="Helical" evidence="1">
    <location>
        <begin position="140"/>
        <end position="159"/>
    </location>
</feature>
<sequence length="280" mass="29088">MLSCFCGGISIVAMHLTTSHSGNIVLSLCRAFFSVLPLLPVVFMRRARPSVEDSAALLLLGSLVAGVSPWMLFMGLEKAGATVAGIVLSAGPLITSMLAFAAGQEAFSIKRCVGATIAGSAILSSVLTTNTLHLEGNHDFLLGTAFLISTTLIGGLYDICCRKLLTRVTPLAASAFSVLGGFVFILILSIATGNLAKVQTLPFGIVLLLAVSGSVGGPLKLHLWSSALKVAQVSRVAAFTPLVSITVVLFDSVVTRSLPHPGVMLSVILIILGTLPVFRS</sequence>
<feature type="transmembrane region" description="Helical" evidence="1">
    <location>
        <begin position="55"/>
        <end position="73"/>
    </location>
</feature>
<dbReference type="InterPro" id="IPR000620">
    <property type="entry name" value="EamA_dom"/>
</dbReference>
<dbReference type="SUPFAM" id="SSF103481">
    <property type="entry name" value="Multidrug resistance efflux transporter EmrE"/>
    <property type="match status" value="1"/>
</dbReference>
<protein>
    <submittedName>
        <fullName evidence="4">DMT(Drug/metabolite transporter) superfamily permease</fullName>
    </submittedName>
</protein>
<feature type="transmembrane region" description="Helical" evidence="1">
    <location>
        <begin position="260"/>
        <end position="278"/>
    </location>
</feature>
<dbReference type="EMBL" id="CCRH01000027">
    <property type="protein sequence ID" value="CDZ41137.1"/>
    <property type="molecule type" value="Genomic_DNA"/>
</dbReference>
<feature type="domain" description="EamA" evidence="2">
    <location>
        <begin position="142"/>
        <end position="275"/>
    </location>
</feature>
<evidence type="ECO:0000313" key="3">
    <source>
        <dbReference type="EMBL" id="CDZ41137.1"/>
    </source>
</evidence>
<evidence type="ECO:0000313" key="5">
    <source>
        <dbReference type="Proteomes" id="UP000039660"/>
    </source>
</evidence>
<feature type="transmembrane region" description="Helical" evidence="1">
    <location>
        <begin position="203"/>
        <end position="224"/>
    </location>
</feature>
<dbReference type="Proteomes" id="UP000046176">
    <property type="component" value="Unassembled WGS sequence"/>
</dbReference>
<organism evidence="4 5">
    <name type="scientific">Neorhizobium galegae bv. officinalis</name>
    <dbReference type="NCBI Taxonomy" id="323656"/>
    <lineage>
        <taxon>Bacteria</taxon>
        <taxon>Pseudomonadati</taxon>
        <taxon>Pseudomonadota</taxon>
        <taxon>Alphaproteobacteria</taxon>
        <taxon>Hyphomicrobiales</taxon>
        <taxon>Rhizobiaceae</taxon>
        <taxon>Rhizobium/Agrobacterium group</taxon>
        <taxon>Neorhizobium</taxon>
    </lineage>
</organism>
<keyword evidence="1" id="KW-0812">Transmembrane</keyword>
<feature type="transmembrane region" description="Helical" evidence="1">
    <location>
        <begin position="79"/>
        <end position="100"/>
    </location>
</feature>